<accession>A0ABN1Q6L6</accession>
<dbReference type="EMBL" id="BAAAHQ010000024">
    <property type="protein sequence ID" value="GAA0938123.1"/>
    <property type="molecule type" value="Genomic_DNA"/>
</dbReference>
<evidence type="ECO:0000313" key="2">
    <source>
        <dbReference type="EMBL" id="GAA0938123.1"/>
    </source>
</evidence>
<protein>
    <submittedName>
        <fullName evidence="2">Uncharacterized protein</fullName>
    </submittedName>
</protein>
<keyword evidence="3" id="KW-1185">Reference proteome</keyword>
<dbReference type="RefSeq" id="WP_343952215.1">
    <property type="nucleotide sequence ID" value="NZ_BAAAHQ010000024.1"/>
</dbReference>
<evidence type="ECO:0000256" key="1">
    <source>
        <dbReference type="SAM" id="SignalP"/>
    </source>
</evidence>
<reference evidence="2 3" key="1">
    <citation type="journal article" date="2019" name="Int. J. Syst. Evol. Microbiol.">
        <title>The Global Catalogue of Microorganisms (GCM) 10K type strain sequencing project: providing services to taxonomists for standard genome sequencing and annotation.</title>
        <authorList>
            <consortium name="The Broad Institute Genomics Platform"/>
            <consortium name="The Broad Institute Genome Sequencing Center for Infectious Disease"/>
            <person name="Wu L."/>
            <person name="Ma J."/>
        </authorList>
    </citation>
    <scope>NUCLEOTIDE SEQUENCE [LARGE SCALE GENOMIC DNA]</scope>
    <source>
        <strain evidence="2 3">JCM 11136</strain>
    </source>
</reference>
<comment type="caution">
    <text evidence="2">The sequence shown here is derived from an EMBL/GenBank/DDBJ whole genome shotgun (WGS) entry which is preliminary data.</text>
</comment>
<feature type="signal peptide" evidence="1">
    <location>
        <begin position="1"/>
        <end position="20"/>
    </location>
</feature>
<organism evidence="2 3">
    <name type="scientific">Nonomuraea longicatena</name>
    <dbReference type="NCBI Taxonomy" id="83682"/>
    <lineage>
        <taxon>Bacteria</taxon>
        <taxon>Bacillati</taxon>
        <taxon>Actinomycetota</taxon>
        <taxon>Actinomycetes</taxon>
        <taxon>Streptosporangiales</taxon>
        <taxon>Streptosporangiaceae</taxon>
        <taxon>Nonomuraea</taxon>
    </lineage>
</organism>
<name>A0ABN1Q6L6_9ACTN</name>
<proteinExistence type="predicted"/>
<sequence>MTLGAKLLAAAALVTAAVGAETGAGATMKAAPPAVIAIPPPAVAPVAPVSAVGKTAKAEREPECMRIRGAVACVGADDSDRPGITIEDTEPDKSHGVVEYYLNGYLGTKYMIHHLAGSGELKGTRALGRVVTFRVARYEGGHRVKTSRWKTVRNLTKYPVPRHTQITPAGARAQSKACTTVAGAALTCFNERSTKIFACDTSADKREVRAEYFVGGDPTARYEIHQLAGPGTCGKAQHGKLSISKYRAAVFGERYRYSTGDYRYN</sequence>
<keyword evidence="1" id="KW-0732">Signal</keyword>
<feature type="chain" id="PRO_5046065781" evidence="1">
    <location>
        <begin position="21"/>
        <end position="265"/>
    </location>
</feature>
<dbReference type="Proteomes" id="UP001501578">
    <property type="component" value="Unassembled WGS sequence"/>
</dbReference>
<gene>
    <name evidence="2" type="ORF">GCM10009560_47880</name>
</gene>
<evidence type="ECO:0000313" key="3">
    <source>
        <dbReference type="Proteomes" id="UP001501578"/>
    </source>
</evidence>